<keyword evidence="5" id="KW-0479">Metal-binding</keyword>
<dbReference type="SUPFAM" id="SSF54160">
    <property type="entry name" value="Chromo domain-like"/>
    <property type="match status" value="1"/>
</dbReference>
<evidence type="ECO:0000256" key="14">
    <source>
        <dbReference type="RuleBase" id="RU361211"/>
    </source>
</evidence>
<keyword evidence="9" id="KW-0007">Acetylation</keyword>
<keyword evidence="12 14" id="KW-0539">Nucleus</keyword>
<evidence type="ECO:0000256" key="6">
    <source>
        <dbReference type="ARBA" id="ARBA00022771"/>
    </source>
</evidence>
<comment type="catalytic activity">
    <reaction evidence="14">
        <text>L-lysyl-[protein] + acetyl-CoA = N(6)-acetyl-L-lysyl-[protein] + CoA + H(+)</text>
        <dbReference type="Rhea" id="RHEA:45948"/>
        <dbReference type="Rhea" id="RHEA-COMP:9752"/>
        <dbReference type="Rhea" id="RHEA-COMP:10731"/>
        <dbReference type="ChEBI" id="CHEBI:15378"/>
        <dbReference type="ChEBI" id="CHEBI:29969"/>
        <dbReference type="ChEBI" id="CHEBI:57287"/>
        <dbReference type="ChEBI" id="CHEBI:57288"/>
        <dbReference type="ChEBI" id="CHEBI:61930"/>
        <dbReference type="EC" id="2.3.1.48"/>
    </reaction>
</comment>
<dbReference type="RefSeq" id="XP_001021100.1">
    <property type="nucleotide sequence ID" value="XM_001021100.3"/>
</dbReference>
<evidence type="ECO:0000256" key="10">
    <source>
        <dbReference type="ARBA" id="ARBA00023015"/>
    </source>
</evidence>
<dbReference type="Pfam" id="PF17772">
    <property type="entry name" value="zf-MYST"/>
    <property type="match status" value="1"/>
</dbReference>
<dbReference type="Pfam" id="PF11717">
    <property type="entry name" value="Tudor-knot"/>
    <property type="match status" value="1"/>
</dbReference>
<reference evidence="18" key="1">
    <citation type="journal article" date="2006" name="PLoS Biol.">
        <title>Macronuclear genome sequence of the ciliate Tetrahymena thermophila, a model eukaryote.</title>
        <authorList>
            <person name="Eisen J.A."/>
            <person name="Coyne R.S."/>
            <person name="Wu M."/>
            <person name="Wu D."/>
            <person name="Thiagarajan M."/>
            <person name="Wortman J.R."/>
            <person name="Badger J.H."/>
            <person name="Ren Q."/>
            <person name="Amedeo P."/>
            <person name="Jones K.M."/>
            <person name="Tallon L.J."/>
            <person name="Delcher A.L."/>
            <person name="Salzberg S.L."/>
            <person name="Silva J.C."/>
            <person name="Haas B.J."/>
            <person name="Majoros W.H."/>
            <person name="Farzad M."/>
            <person name="Carlton J.M."/>
            <person name="Smith R.K. Jr."/>
            <person name="Garg J."/>
            <person name="Pearlman R.E."/>
            <person name="Karrer K.M."/>
            <person name="Sun L."/>
            <person name="Manning G."/>
            <person name="Elde N.C."/>
            <person name="Turkewitz A.P."/>
            <person name="Asai D.J."/>
            <person name="Wilkes D.E."/>
            <person name="Wang Y."/>
            <person name="Cai H."/>
            <person name="Collins K."/>
            <person name="Stewart B.A."/>
            <person name="Lee S.R."/>
            <person name="Wilamowska K."/>
            <person name="Weinberg Z."/>
            <person name="Ruzzo W.L."/>
            <person name="Wloga D."/>
            <person name="Gaertig J."/>
            <person name="Frankel J."/>
            <person name="Tsao C.-C."/>
            <person name="Gorovsky M.A."/>
            <person name="Keeling P.J."/>
            <person name="Waller R.F."/>
            <person name="Patron N.J."/>
            <person name="Cherry J.M."/>
            <person name="Stover N.A."/>
            <person name="Krieger C.J."/>
            <person name="del Toro C."/>
            <person name="Ryder H.F."/>
            <person name="Williamson S.C."/>
            <person name="Barbeau R.A."/>
            <person name="Hamilton E.P."/>
            <person name="Orias E."/>
        </authorList>
    </citation>
    <scope>NUCLEOTIDE SEQUENCE [LARGE SCALE GENOMIC DNA]</scope>
    <source>
        <strain evidence="18">SB210</strain>
    </source>
</reference>
<keyword evidence="8" id="KW-0156">Chromatin regulator</keyword>
<dbReference type="GO" id="GO:0008270">
    <property type="term" value="F:zinc ion binding"/>
    <property type="evidence" value="ECO:0007669"/>
    <property type="project" value="UniProtKB-KW"/>
</dbReference>
<organism evidence="17 18">
    <name type="scientific">Tetrahymena thermophila (strain SB210)</name>
    <dbReference type="NCBI Taxonomy" id="312017"/>
    <lineage>
        <taxon>Eukaryota</taxon>
        <taxon>Sar</taxon>
        <taxon>Alveolata</taxon>
        <taxon>Ciliophora</taxon>
        <taxon>Intramacronucleata</taxon>
        <taxon>Oligohymenophorea</taxon>
        <taxon>Hymenostomatida</taxon>
        <taxon>Tetrahymenina</taxon>
        <taxon>Tetrahymenidae</taxon>
        <taxon>Tetrahymena</taxon>
    </lineage>
</organism>
<dbReference type="STRING" id="312017.I7LW51"/>
<evidence type="ECO:0000256" key="11">
    <source>
        <dbReference type="ARBA" id="ARBA00023163"/>
    </source>
</evidence>
<dbReference type="InterPro" id="IPR016181">
    <property type="entry name" value="Acyl_CoA_acyltransferase"/>
</dbReference>
<evidence type="ECO:0000256" key="7">
    <source>
        <dbReference type="ARBA" id="ARBA00022833"/>
    </source>
</evidence>
<dbReference type="PANTHER" id="PTHR10615">
    <property type="entry name" value="HISTONE ACETYLTRANSFERASE"/>
    <property type="match status" value="1"/>
</dbReference>
<feature type="compositionally biased region" description="Basic residues" evidence="15">
    <location>
        <begin position="469"/>
        <end position="479"/>
    </location>
</feature>
<keyword evidence="6" id="KW-0863">Zinc-finger</keyword>
<evidence type="ECO:0000256" key="8">
    <source>
        <dbReference type="ARBA" id="ARBA00022853"/>
    </source>
</evidence>
<dbReference type="Gene3D" id="3.30.60.60">
    <property type="entry name" value="N-acetyl transferase-like"/>
    <property type="match status" value="1"/>
</dbReference>
<dbReference type="InterPro" id="IPR016197">
    <property type="entry name" value="Chromo-like_dom_sf"/>
</dbReference>
<dbReference type="EC" id="2.3.1.48" evidence="3 14"/>
<evidence type="ECO:0000256" key="12">
    <source>
        <dbReference type="ARBA" id="ARBA00023242"/>
    </source>
</evidence>
<evidence type="ECO:0000256" key="3">
    <source>
        <dbReference type="ARBA" id="ARBA00013184"/>
    </source>
</evidence>
<accession>I7LW51</accession>
<evidence type="ECO:0000313" key="17">
    <source>
        <dbReference type="EMBL" id="EAS00855.1"/>
    </source>
</evidence>
<feature type="domain" description="MYST-type HAT" evidence="16">
    <location>
        <begin position="145"/>
        <end position="422"/>
    </location>
</feature>
<name>I7LW51_TETTS</name>
<keyword evidence="10" id="KW-0805">Transcription regulation</keyword>
<dbReference type="InterPro" id="IPR000953">
    <property type="entry name" value="Chromo/chromo_shadow_dom"/>
</dbReference>
<keyword evidence="11" id="KW-0804">Transcription</keyword>
<evidence type="ECO:0000256" key="13">
    <source>
        <dbReference type="PIRSR" id="PIRSR602717-51"/>
    </source>
</evidence>
<dbReference type="HOGENOM" id="CLU_011815_2_1_1"/>
<dbReference type="InterPro" id="IPR040706">
    <property type="entry name" value="Zf-MYST"/>
</dbReference>
<dbReference type="Gene3D" id="2.30.30.140">
    <property type="match status" value="1"/>
</dbReference>
<comment type="subcellular location">
    <subcellularLocation>
        <location evidence="1 14">Nucleus</location>
    </subcellularLocation>
</comment>
<dbReference type="GO" id="GO:0003682">
    <property type="term" value="F:chromatin binding"/>
    <property type="evidence" value="ECO:0007669"/>
    <property type="project" value="TreeGrafter"/>
</dbReference>
<dbReference type="GO" id="GO:0000785">
    <property type="term" value="C:chromatin"/>
    <property type="evidence" value="ECO:0007669"/>
    <property type="project" value="TreeGrafter"/>
</dbReference>
<dbReference type="Gene3D" id="3.40.630.30">
    <property type="match status" value="1"/>
</dbReference>
<dbReference type="Proteomes" id="UP000009168">
    <property type="component" value="Unassembled WGS sequence"/>
</dbReference>
<dbReference type="Pfam" id="PF01853">
    <property type="entry name" value="MOZ_SAS"/>
    <property type="match status" value="1"/>
</dbReference>
<dbReference type="GO" id="GO:0003712">
    <property type="term" value="F:transcription coregulator activity"/>
    <property type="evidence" value="ECO:0007669"/>
    <property type="project" value="TreeGrafter"/>
</dbReference>
<dbReference type="InterPro" id="IPR002717">
    <property type="entry name" value="HAT_MYST-type"/>
</dbReference>
<proteinExistence type="inferred from homology"/>
<dbReference type="FunFam" id="3.40.630.30:FF:000002">
    <property type="entry name" value="Histone acetyltransferase"/>
    <property type="match status" value="1"/>
</dbReference>
<dbReference type="GeneID" id="7842763"/>
<dbReference type="InParanoid" id="I7LW51"/>
<feature type="compositionally biased region" description="Low complexity" evidence="15">
    <location>
        <begin position="480"/>
        <end position="503"/>
    </location>
</feature>
<comment type="similarity">
    <text evidence="2 14">Belongs to the MYST (SAS/MOZ) family.</text>
</comment>
<dbReference type="GO" id="GO:0006357">
    <property type="term" value="P:regulation of transcription by RNA polymerase II"/>
    <property type="evidence" value="ECO:0007669"/>
    <property type="project" value="TreeGrafter"/>
</dbReference>
<dbReference type="OrthoDB" id="787137at2759"/>
<feature type="active site" description="Proton donor/acceptor" evidence="13">
    <location>
        <position position="325"/>
    </location>
</feature>
<keyword evidence="18" id="KW-1185">Reference proteome</keyword>
<feature type="compositionally biased region" description="Basic residues" evidence="15">
    <location>
        <begin position="1"/>
        <end position="11"/>
    </location>
</feature>
<dbReference type="PROSITE" id="PS51726">
    <property type="entry name" value="MYST_HAT"/>
    <property type="match status" value="1"/>
</dbReference>
<dbReference type="EMBL" id="GG662608">
    <property type="protein sequence ID" value="EAS00855.1"/>
    <property type="molecule type" value="Genomic_DNA"/>
</dbReference>
<dbReference type="AlphaFoldDB" id="I7LW51"/>
<dbReference type="CDD" id="cd04301">
    <property type="entry name" value="NAT_SF"/>
    <property type="match status" value="1"/>
</dbReference>
<evidence type="ECO:0000256" key="15">
    <source>
        <dbReference type="SAM" id="MobiDB-lite"/>
    </source>
</evidence>
<dbReference type="OMA" id="PRLMINP"/>
<keyword evidence="7" id="KW-0862">Zinc</keyword>
<keyword evidence="4" id="KW-0808">Transferase</keyword>
<evidence type="ECO:0000313" key="18">
    <source>
        <dbReference type="Proteomes" id="UP000009168"/>
    </source>
</evidence>
<dbReference type="PANTHER" id="PTHR10615:SF161">
    <property type="entry name" value="HISTONE ACETYLTRANSFERASE KAT7"/>
    <property type="match status" value="1"/>
</dbReference>
<dbReference type="Gene3D" id="1.10.10.10">
    <property type="entry name" value="Winged helix-like DNA-binding domain superfamily/Winged helix DNA-binding domain"/>
    <property type="match status" value="1"/>
</dbReference>
<protein>
    <recommendedName>
        <fullName evidence="3 14">Histone acetyltransferase</fullName>
        <ecNumber evidence="3 14">2.3.1.48</ecNumber>
    </recommendedName>
</protein>
<evidence type="ECO:0000259" key="16">
    <source>
        <dbReference type="PROSITE" id="PS51726"/>
    </source>
</evidence>
<evidence type="ECO:0000256" key="4">
    <source>
        <dbReference type="ARBA" id="ARBA00022679"/>
    </source>
</evidence>
<sequence>MASKGKGKGKASKIEQKATKKKTAPQPQQSLALQYEGALDNACFIDCMLKNGSKFMKARILGARLRFGIDPMAPKKEDSYDYYVHYEGENRRWDEWVNISRIKMTDELIPEEPKKQQKVKQNDFNEYDEHEGFDQDALNSHLEHTKFKTIESVRLGKIDMESWYYSPFPLNYQNVEKLYFCEYCMNFYILESEMQRHQKSCILRSPPGDEIYRDDTGPISISMYEVDGKKNSVYAENLSYFSKLFLDHKNLYWNMDPFLFYILCENDDEGSHIVGYFSKDKDSKDNYNLSCILIFPIHQRKGYGKFLISFSYELSSIEDKVGTPERPLSDLGRKSYLSWWCQRIIQYIESKPEDYSFSVEEISRGTYILEKDILYTLEQKGLVKYQGGNSILLTDRNYLKKVFKEAGHPGIPVIRENIHWVPYKVNWNREYNIRQPEYDPFRGSNYTNVFLKPSAISQMNPNQNLASSSKKKTPSKKVAQKQAQSQLQTPQSKNLNGQDNQDGNQDEHLSSNQV</sequence>
<dbReference type="eggNOG" id="KOG2747">
    <property type="taxonomic scope" value="Eukaryota"/>
</dbReference>
<feature type="compositionally biased region" description="Basic and acidic residues" evidence="15">
    <location>
        <begin position="505"/>
        <end position="514"/>
    </location>
</feature>
<feature type="region of interest" description="Disordered" evidence="15">
    <location>
        <begin position="458"/>
        <end position="514"/>
    </location>
</feature>
<evidence type="ECO:0000256" key="5">
    <source>
        <dbReference type="ARBA" id="ARBA00022723"/>
    </source>
</evidence>
<dbReference type="InterPro" id="IPR050603">
    <property type="entry name" value="MYST_HAT"/>
</dbReference>
<feature type="region of interest" description="Disordered" evidence="15">
    <location>
        <begin position="1"/>
        <end position="27"/>
    </location>
</feature>
<dbReference type="GO" id="GO:0004402">
    <property type="term" value="F:histone acetyltransferase activity"/>
    <property type="evidence" value="ECO:0007669"/>
    <property type="project" value="InterPro"/>
</dbReference>
<gene>
    <name evidence="17" type="ORF">TTHERM_00310240</name>
</gene>
<dbReference type="SUPFAM" id="SSF55729">
    <property type="entry name" value="Acyl-CoA N-acyltransferases (Nat)"/>
    <property type="match status" value="1"/>
</dbReference>
<evidence type="ECO:0000256" key="2">
    <source>
        <dbReference type="ARBA" id="ARBA00010107"/>
    </source>
</evidence>
<dbReference type="SMART" id="SM00298">
    <property type="entry name" value="CHROMO"/>
    <property type="match status" value="1"/>
</dbReference>
<dbReference type="FunCoup" id="I7LW51">
    <property type="interactions" value="20"/>
</dbReference>
<dbReference type="GO" id="GO:0005634">
    <property type="term" value="C:nucleus"/>
    <property type="evidence" value="ECO:0007669"/>
    <property type="project" value="UniProtKB-SubCell"/>
</dbReference>
<dbReference type="InterPro" id="IPR036388">
    <property type="entry name" value="WH-like_DNA-bd_sf"/>
</dbReference>
<evidence type="ECO:0000256" key="9">
    <source>
        <dbReference type="ARBA" id="ARBA00022990"/>
    </source>
</evidence>
<evidence type="ECO:0000256" key="1">
    <source>
        <dbReference type="ARBA" id="ARBA00004123"/>
    </source>
</evidence>
<dbReference type="InterPro" id="IPR025995">
    <property type="entry name" value="Tudor-knot"/>
</dbReference>
<dbReference type="KEGG" id="tet:TTHERM_00310240"/>